<evidence type="ECO:0000313" key="2">
    <source>
        <dbReference type="Proteomes" id="UP000198972"/>
    </source>
</evidence>
<protein>
    <submittedName>
        <fullName evidence="1">Uncharacterized protein</fullName>
    </submittedName>
</protein>
<sequence>MRKKRYNINQCALYKCRNKRRLTEILRITNKELSRIHELIRYYSFNRDKKDGDKRLITAPNNALKRIQKRILNLFAFVERVTLTMQNYTRIQNTS</sequence>
<gene>
    <name evidence="1" type="ORF">SAMN04488542_11323</name>
</gene>
<dbReference type="EMBL" id="FNBG01000013">
    <property type="protein sequence ID" value="SDF58124.1"/>
    <property type="molecule type" value="Genomic_DNA"/>
</dbReference>
<evidence type="ECO:0000313" key="1">
    <source>
        <dbReference type="EMBL" id="SDF58124.1"/>
    </source>
</evidence>
<accession>A0A1G7M946</accession>
<proteinExistence type="predicted"/>
<dbReference type="STRING" id="670482.SAMN04488542_11323"/>
<dbReference type="Proteomes" id="UP000198972">
    <property type="component" value="Unassembled WGS sequence"/>
</dbReference>
<organism evidence="1 2">
    <name type="scientific">Fontibacillus panacisegetis</name>
    <dbReference type="NCBI Taxonomy" id="670482"/>
    <lineage>
        <taxon>Bacteria</taxon>
        <taxon>Bacillati</taxon>
        <taxon>Bacillota</taxon>
        <taxon>Bacilli</taxon>
        <taxon>Bacillales</taxon>
        <taxon>Paenibacillaceae</taxon>
        <taxon>Fontibacillus</taxon>
    </lineage>
</organism>
<reference evidence="1 2" key="1">
    <citation type="submission" date="2016-10" db="EMBL/GenBank/DDBJ databases">
        <authorList>
            <person name="de Groot N.N."/>
        </authorList>
    </citation>
    <scope>NUCLEOTIDE SEQUENCE [LARGE SCALE GENOMIC DNA]</scope>
    <source>
        <strain evidence="1 2">DSM 28129</strain>
    </source>
</reference>
<keyword evidence="2" id="KW-1185">Reference proteome</keyword>
<dbReference type="AlphaFoldDB" id="A0A1G7M946"/>
<name>A0A1G7M946_9BACL</name>